<dbReference type="PANTHER" id="PTHR19446">
    <property type="entry name" value="REVERSE TRANSCRIPTASES"/>
    <property type="match status" value="1"/>
</dbReference>
<dbReference type="PROSITE" id="PS50879">
    <property type="entry name" value="RNASE_H_1"/>
    <property type="match status" value="1"/>
</dbReference>
<feature type="compositionally biased region" description="Acidic residues" evidence="1">
    <location>
        <begin position="1489"/>
        <end position="1504"/>
    </location>
</feature>
<feature type="compositionally biased region" description="Polar residues" evidence="1">
    <location>
        <begin position="1390"/>
        <end position="1399"/>
    </location>
</feature>
<dbReference type="Pfam" id="PF00078">
    <property type="entry name" value="RVT_1"/>
    <property type="match status" value="1"/>
</dbReference>
<dbReference type="InterPro" id="IPR005135">
    <property type="entry name" value="Endo/exonuclease/phosphatase"/>
</dbReference>
<dbReference type="SUPFAM" id="SSF56672">
    <property type="entry name" value="DNA/RNA polymerases"/>
    <property type="match status" value="1"/>
</dbReference>
<dbReference type="CDD" id="cd01650">
    <property type="entry name" value="RT_nLTR_like"/>
    <property type="match status" value="1"/>
</dbReference>
<evidence type="ECO:0000259" key="3">
    <source>
        <dbReference type="PROSITE" id="PS50879"/>
    </source>
</evidence>
<sequence length="1504" mass="167994">MPQTRILQLNTNFSHTAEEYFAEGRNGRTPDVGLLQHCHPEAVQKLMLANAIVVESAEDQHSENHGFGRGIDTAVVVTHVPPARVYKLLPTREQVAAVCILPPPDTPDQPKRIYASLYIRPTSQGRHRTPMQRHESLVKTLANLDEMIESVPGPWELIVGGDFNIQSEIWDLEATASHQTPTRSAETLLEWATMKGLVLVTPPSFRTYAQDGSLRSTLDLTFSTQPIASYLGIWEGANDHIPIYISVEIGAEPQRPPNAFDTREARFQAAKEKARAEAERGALANMSDKVEWARLRAIRNRKKLNNPLSPPFLDSEGESVPNIEDKLTLLARTLFPTARQQEPQVTPTPQQPPTTGTTGLEKVSKTELKDAVFSLEKDKAVGPDGISVNLLQTLYSGCEEFNQLLTDLVNDCLQSGNFPTEWKRAKITVIPKLGNRDLRQPNSYRPISLLCTAAKLVEKIVCNRLQHALHKKNLLKRQYGSVPGISVNHAVGGILHQSREALNGGEYVAIVTVDVSSAFNQVDHQALQDTLDGYGLKSFGKWLRAWLQHRRITLTLEGTQSAEHDMGSRGIPQGSPLSPLVWSIYSDTILDGDMGNDNPPLTQGAYVDDIFAVFSADSPKELQTGCQAWIDKLSMWTNERDIHLDKPTLLVTHRNSRYDSRCEAVTIRLPSGTTTPPTPNTVQILGVHIGKRLQLNDFVTMKCRITTKAANSLRWALPNERWAHPTVRHKIAQAVLFPILDFAAALHPVIPRYLEADVSKAEKEIYRFIIGAHNTPMLPSGVGLAHKLGQISAVFRWRKMAMIHLGNTLKDRSHASTQDAIRALELSKDWEMEGELLRPLGKELPKPELLARTRASPLKLMALDLPFETIEPISLPEISPQRWTDLPIEIHERESAIAIEQTICKLRDKKAVRIYTDGSETADHLGAAFIAYPFAGPDTEVFTGATRMDHNQFGIVEAELNAIKLGLKACVERQLKRIDLFSDSQAALKRLQRVWRGDHAPLQHLTRPIRATIKRLLQQGCKVRLRWIPGHSEVAGNEAADQLAKAMANEVEASPTEFGSLSLLRNIAKEAATKAQQLSWQYLGTASLQKVSPSFSANNMLLIRDTTSRLRVLLLRFRSNVLPLASWRAEDKKACICGAALQDRDHILLQCPHTKDERARVQALLPPNERLSLTALLQGGHFADADRRPKYLEKLETLLQKAHDTITETNLMNGTYASPRRYRLTTVETSQDEDRDTNQSNFIGIEARRRTTRTTLHRSETLPPASTLIPPPIADHLNLLGGGAHNTKINQAFIDTGSRYRQHTSPVTIRHEAYRNLATSGQPSTERARIATSSSIENRHEQHRAATRPTNIDTTPTPLATIRDLHSPRPHNKTNNREAQRNEQYRPTDSDTTISDQSVSQEWALAQARLETETIEISDSDEDTQDPQAPSAERPPIPTELTPPRNRRRLPRTPPHSTEIIDLVSDTDQNDSFDTLEQPDAETIHQGPDQDDDLGFMDDSDADD</sequence>
<feature type="compositionally biased region" description="Polar residues" evidence="1">
    <location>
        <begin position="1348"/>
        <end position="1358"/>
    </location>
</feature>
<dbReference type="Pfam" id="PF00075">
    <property type="entry name" value="RNase_H"/>
    <property type="match status" value="1"/>
</dbReference>
<keyword evidence="5" id="KW-1185">Reference proteome</keyword>
<dbReference type="GO" id="GO:0003676">
    <property type="term" value="F:nucleic acid binding"/>
    <property type="evidence" value="ECO:0007669"/>
    <property type="project" value="InterPro"/>
</dbReference>
<dbReference type="GO" id="GO:0004523">
    <property type="term" value="F:RNA-DNA hybrid ribonuclease activity"/>
    <property type="evidence" value="ECO:0007669"/>
    <property type="project" value="InterPro"/>
</dbReference>
<dbReference type="SUPFAM" id="SSF53098">
    <property type="entry name" value="Ribonuclease H-like"/>
    <property type="match status" value="1"/>
</dbReference>
<protein>
    <recommendedName>
        <fullName evidence="6">Reverse transcriptase</fullName>
    </recommendedName>
</protein>
<accession>A0A5C3EIZ5</accession>
<dbReference type="Pfam" id="PF14529">
    <property type="entry name" value="Exo_endo_phos_2"/>
    <property type="match status" value="1"/>
</dbReference>
<feature type="compositionally biased region" description="Polar residues" evidence="1">
    <location>
        <begin position="1466"/>
        <end position="1475"/>
    </location>
</feature>
<feature type="compositionally biased region" description="Acidic residues" evidence="1">
    <location>
        <begin position="1414"/>
        <end position="1425"/>
    </location>
</feature>
<dbReference type="InterPro" id="IPR012337">
    <property type="entry name" value="RNaseH-like_sf"/>
</dbReference>
<evidence type="ECO:0008006" key="6">
    <source>
        <dbReference type="Google" id="ProtNLM"/>
    </source>
</evidence>
<feature type="domain" description="Reverse transcriptase" evidence="2">
    <location>
        <begin position="411"/>
        <end position="689"/>
    </location>
</feature>
<feature type="domain" description="RNase H type-1" evidence="3">
    <location>
        <begin position="908"/>
        <end position="1049"/>
    </location>
</feature>
<reference evidence="4 5" key="1">
    <citation type="submission" date="2018-03" db="EMBL/GenBank/DDBJ databases">
        <authorList>
            <person name="Guldener U."/>
        </authorList>
    </citation>
    <scope>NUCLEOTIDE SEQUENCE [LARGE SCALE GENOMIC DNA]</scope>
    <source>
        <strain evidence="4 5">NBRC100155</strain>
    </source>
</reference>
<dbReference type="SUPFAM" id="SSF56219">
    <property type="entry name" value="DNase I-like"/>
    <property type="match status" value="1"/>
</dbReference>
<evidence type="ECO:0000256" key="1">
    <source>
        <dbReference type="SAM" id="MobiDB-lite"/>
    </source>
</evidence>
<feature type="compositionally biased region" description="Basic and acidic residues" evidence="1">
    <location>
        <begin position="1375"/>
        <end position="1389"/>
    </location>
</feature>
<dbReference type="InterPro" id="IPR043502">
    <property type="entry name" value="DNA/RNA_pol_sf"/>
</dbReference>
<dbReference type="InterPro" id="IPR036691">
    <property type="entry name" value="Endo/exonu/phosph_ase_sf"/>
</dbReference>
<gene>
    <name evidence="4" type="ORF">UTRI_06332</name>
</gene>
<dbReference type="Proteomes" id="UP000324022">
    <property type="component" value="Unassembled WGS sequence"/>
</dbReference>
<evidence type="ECO:0000313" key="5">
    <source>
        <dbReference type="Proteomes" id="UP000324022"/>
    </source>
</evidence>
<dbReference type="EMBL" id="OOIN01000033">
    <property type="protein sequence ID" value="SPO30402.1"/>
    <property type="molecule type" value="Genomic_DNA"/>
</dbReference>
<feature type="region of interest" description="Disordered" evidence="1">
    <location>
        <begin position="337"/>
        <end position="362"/>
    </location>
</feature>
<evidence type="ECO:0000313" key="4">
    <source>
        <dbReference type="EMBL" id="SPO30402.1"/>
    </source>
</evidence>
<dbReference type="PROSITE" id="PS50878">
    <property type="entry name" value="RT_POL"/>
    <property type="match status" value="1"/>
</dbReference>
<dbReference type="Gene3D" id="3.30.420.10">
    <property type="entry name" value="Ribonuclease H-like superfamily/Ribonuclease H"/>
    <property type="match status" value="1"/>
</dbReference>
<evidence type="ECO:0000259" key="2">
    <source>
        <dbReference type="PROSITE" id="PS50878"/>
    </source>
</evidence>
<dbReference type="InterPro" id="IPR000477">
    <property type="entry name" value="RT_dom"/>
</dbReference>
<feature type="region of interest" description="Disordered" evidence="1">
    <location>
        <begin position="1319"/>
        <end position="1399"/>
    </location>
</feature>
<dbReference type="OrthoDB" id="412006at2759"/>
<organism evidence="4 5">
    <name type="scientific">Ustilago trichophora</name>
    <dbReference type="NCBI Taxonomy" id="86804"/>
    <lineage>
        <taxon>Eukaryota</taxon>
        <taxon>Fungi</taxon>
        <taxon>Dikarya</taxon>
        <taxon>Basidiomycota</taxon>
        <taxon>Ustilaginomycotina</taxon>
        <taxon>Ustilaginomycetes</taxon>
        <taxon>Ustilaginales</taxon>
        <taxon>Ustilaginaceae</taxon>
        <taxon>Ustilago</taxon>
    </lineage>
</organism>
<feature type="compositionally biased region" description="Low complexity" evidence="1">
    <location>
        <begin position="340"/>
        <end position="358"/>
    </location>
</feature>
<name>A0A5C3EIZ5_9BASI</name>
<dbReference type="InterPro" id="IPR002156">
    <property type="entry name" value="RNaseH_domain"/>
</dbReference>
<dbReference type="InterPro" id="IPR036397">
    <property type="entry name" value="RNaseH_sf"/>
</dbReference>
<dbReference type="Gene3D" id="3.60.10.10">
    <property type="entry name" value="Endonuclease/exonuclease/phosphatase"/>
    <property type="match status" value="1"/>
</dbReference>
<dbReference type="CDD" id="cd09276">
    <property type="entry name" value="Rnase_HI_RT_non_LTR"/>
    <property type="match status" value="1"/>
</dbReference>
<feature type="region of interest" description="Disordered" evidence="1">
    <location>
        <begin position="1414"/>
        <end position="1504"/>
    </location>
</feature>
<proteinExistence type="predicted"/>
<feature type="compositionally biased region" description="Polar residues" evidence="1">
    <location>
        <begin position="1319"/>
        <end position="1336"/>
    </location>
</feature>